<protein>
    <submittedName>
        <fullName evidence="1">Uncharacterized protein</fullName>
    </submittedName>
</protein>
<comment type="caution">
    <text evidence="1">The sequence shown here is derived from an EMBL/GenBank/DDBJ whole genome shotgun (WGS) entry which is preliminary data.</text>
</comment>
<dbReference type="RefSeq" id="WP_197429296.1">
    <property type="nucleotide sequence ID" value="NZ_WOWS01000001.1"/>
</dbReference>
<reference evidence="1 2" key="1">
    <citation type="submission" date="2019-12" db="EMBL/GenBank/DDBJ databases">
        <authorList>
            <person name="Li J."/>
        </authorList>
    </citation>
    <scope>NUCLEOTIDE SEQUENCE [LARGE SCALE GENOMIC DNA]</scope>
    <source>
        <strain evidence="1 2">HL2-2</strain>
    </source>
</reference>
<sequence length="81" mass="9068">MVGLHALSHIDDNDDHDTHCEICDFTLTQNLTPALAPEVQLVSIENTETILHQEVINIYTFAGINSYSVNQLFSRPPPYSV</sequence>
<name>A0A6L6U896_9FLAO</name>
<evidence type="ECO:0000313" key="2">
    <source>
        <dbReference type="Proteomes" id="UP000478208"/>
    </source>
</evidence>
<organism evidence="1 2">
    <name type="scientific">Winogradskyella endarachnes</name>
    <dbReference type="NCBI Taxonomy" id="2681965"/>
    <lineage>
        <taxon>Bacteria</taxon>
        <taxon>Pseudomonadati</taxon>
        <taxon>Bacteroidota</taxon>
        <taxon>Flavobacteriia</taxon>
        <taxon>Flavobacteriales</taxon>
        <taxon>Flavobacteriaceae</taxon>
        <taxon>Winogradskyella</taxon>
    </lineage>
</organism>
<dbReference type="AlphaFoldDB" id="A0A6L6U896"/>
<dbReference type="EMBL" id="WOWS01000001">
    <property type="protein sequence ID" value="MUU77102.1"/>
    <property type="molecule type" value="Genomic_DNA"/>
</dbReference>
<keyword evidence="2" id="KW-1185">Reference proteome</keyword>
<dbReference type="Proteomes" id="UP000478208">
    <property type="component" value="Unassembled WGS sequence"/>
</dbReference>
<accession>A0A6L6U896</accession>
<evidence type="ECO:0000313" key="1">
    <source>
        <dbReference type="EMBL" id="MUU77102.1"/>
    </source>
</evidence>
<proteinExistence type="predicted"/>
<gene>
    <name evidence="1" type="ORF">GN138_01475</name>
</gene>